<evidence type="ECO:0000313" key="1">
    <source>
        <dbReference type="EMBL" id="CBY01522.1"/>
    </source>
</evidence>
<organism evidence="1 2">
    <name type="scientific">Leptosphaeria maculans (strain JN3 / isolate v23.1.3 / race Av1-4-5-6-7-8)</name>
    <name type="common">Blackleg fungus</name>
    <name type="synonym">Phoma lingam</name>
    <dbReference type="NCBI Taxonomy" id="985895"/>
    <lineage>
        <taxon>Eukaryota</taxon>
        <taxon>Fungi</taxon>
        <taxon>Dikarya</taxon>
        <taxon>Ascomycota</taxon>
        <taxon>Pezizomycotina</taxon>
        <taxon>Dothideomycetes</taxon>
        <taxon>Pleosporomycetidae</taxon>
        <taxon>Pleosporales</taxon>
        <taxon>Pleosporineae</taxon>
        <taxon>Leptosphaeriaceae</taxon>
        <taxon>Plenodomus</taxon>
        <taxon>Plenodomus lingam/Leptosphaeria maculans species complex</taxon>
    </lineage>
</organism>
<name>E5AE83_LEPMJ</name>
<dbReference type="HOGENOM" id="CLU_1434678_0_0_1"/>
<dbReference type="OrthoDB" id="10619482at2759"/>
<gene>
    <name evidence="1" type="ORF">LEMA_P003090.1</name>
</gene>
<proteinExistence type="predicted"/>
<reference evidence="2" key="1">
    <citation type="journal article" date="2011" name="Nat. Commun.">
        <title>Effector diversification within compartments of the Leptosphaeria maculans genome affected by Repeat-Induced Point mutations.</title>
        <authorList>
            <person name="Rouxel T."/>
            <person name="Grandaubert J."/>
            <person name="Hane J.K."/>
            <person name="Hoede C."/>
            <person name="van de Wouw A.P."/>
            <person name="Couloux A."/>
            <person name="Dominguez V."/>
            <person name="Anthouard V."/>
            <person name="Bally P."/>
            <person name="Bourras S."/>
            <person name="Cozijnsen A.J."/>
            <person name="Ciuffetti L.M."/>
            <person name="Degrave A."/>
            <person name="Dilmaghani A."/>
            <person name="Duret L."/>
            <person name="Fudal I."/>
            <person name="Goodwin S.B."/>
            <person name="Gout L."/>
            <person name="Glaser N."/>
            <person name="Linglin J."/>
            <person name="Kema G.H.J."/>
            <person name="Lapalu N."/>
            <person name="Lawrence C.B."/>
            <person name="May K."/>
            <person name="Meyer M."/>
            <person name="Ollivier B."/>
            <person name="Poulain J."/>
            <person name="Schoch C.L."/>
            <person name="Simon A."/>
            <person name="Spatafora J.W."/>
            <person name="Stachowiak A."/>
            <person name="Turgeon B.G."/>
            <person name="Tyler B.M."/>
            <person name="Vincent D."/>
            <person name="Weissenbach J."/>
            <person name="Amselem J."/>
            <person name="Quesneville H."/>
            <person name="Oliver R.P."/>
            <person name="Wincker P."/>
            <person name="Balesdent M.-H."/>
            <person name="Howlett B.J."/>
        </authorList>
    </citation>
    <scope>NUCLEOTIDE SEQUENCE [LARGE SCALE GENOMIC DNA]</scope>
    <source>
        <strain evidence="2">JN3 / isolate v23.1.3 / race Av1-4-5-6-7-8</strain>
    </source>
</reference>
<dbReference type="EMBL" id="FP929139">
    <property type="protein sequence ID" value="CBY01522.1"/>
    <property type="molecule type" value="Genomic_DNA"/>
</dbReference>
<sequence length="189" mass="20900">MNHAVSGAHDGCTIKPEGSHHIHQIEEVIARATTLQVGKRSLTGLANTRTFLGRRYAGANGVIHGCPPQCFSSMAHAACSGHLSQFLPAWFPKNYELLTSMIDMLRDARLSDGTREFRKYPIVCLSAAAPRAGFPHTTPVLEDGRLITSRLDMSLPTSIYCQLSRLTISTTCRTYEQVTRQQSRMRAAR</sequence>
<dbReference type="InParanoid" id="E5AE83"/>
<keyword evidence="2" id="KW-1185">Reference proteome</keyword>
<dbReference type="Proteomes" id="UP000002668">
    <property type="component" value="Genome"/>
</dbReference>
<evidence type="ECO:0000313" key="2">
    <source>
        <dbReference type="Proteomes" id="UP000002668"/>
    </source>
</evidence>
<protein>
    <submittedName>
        <fullName evidence="1">Predicted protein</fullName>
    </submittedName>
</protein>
<dbReference type="VEuPathDB" id="FungiDB:LEMA_P003090.1"/>
<dbReference type="AlphaFoldDB" id="E5AE83"/>
<accession>E5AE83</accession>